<dbReference type="InterPro" id="IPR019921">
    <property type="entry name" value="Lucif-like_OxRdtase_Rv2161c"/>
</dbReference>
<keyword evidence="4" id="KW-0503">Monooxygenase</keyword>
<evidence type="ECO:0000256" key="3">
    <source>
        <dbReference type="ARBA" id="ARBA00023002"/>
    </source>
</evidence>
<dbReference type="EMBL" id="BOMN01000102">
    <property type="protein sequence ID" value="GIE24115.1"/>
    <property type="molecule type" value="Genomic_DNA"/>
</dbReference>
<keyword evidence="2" id="KW-0288">FMN</keyword>
<evidence type="ECO:0000256" key="4">
    <source>
        <dbReference type="ARBA" id="ARBA00023033"/>
    </source>
</evidence>
<dbReference type="Proteomes" id="UP000603200">
    <property type="component" value="Unassembled WGS sequence"/>
</dbReference>
<comment type="caution">
    <text evidence="6">The sequence shown here is derived from an EMBL/GenBank/DDBJ whole genome shotgun (WGS) entry which is preliminary data.</text>
</comment>
<dbReference type="Gene3D" id="3.20.20.30">
    <property type="entry name" value="Luciferase-like domain"/>
    <property type="match status" value="1"/>
</dbReference>
<evidence type="ECO:0000259" key="5">
    <source>
        <dbReference type="Pfam" id="PF00296"/>
    </source>
</evidence>
<dbReference type="NCBIfam" id="TIGR03619">
    <property type="entry name" value="F420_Rv2161c"/>
    <property type="match status" value="1"/>
</dbReference>
<organism evidence="6 7">
    <name type="scientific">Winogradskya humida</name>
    <dbReference type="NCBI Taxonomy" id="113566"/>
    <lineage>
        <taxon>Bacteria</taxon>
        <taxon>Bacillati</taxon>
        <taxon>Actinomycetota</taxon>
        <taxon>Actinomycetes</taxon>
        <taxon>Micromonosporales</taxon>
        <taxon>Micromonosporaceae</taxon>
        <taxon>Winogradskya</taxon>
    </lineage>
</organism>
<evidence type="ECO:0000256" key="2">
    <source>
        <dbReference type="ARBA" id="ARBA00022643"/>
    </source>
</evidence>
<dbReference type="RefSeq" id="WP_203841148.1">
    <property type="nucleotide sequence ID" value="NZ_BAAATV010000012.1"/>
</dbReference>
<dbReference type="SUPFAM" id="SSF51679">
    <property type="entry name" value="Bacterial luciferase-like"/>
    <property type="match status" value="1"/>
</dbReference>
<accession>A0ABQ3ZZS4</accession>
<keyword evidence="1" id="KW-0285">Flavoprotein</keyword>
<dbReference type="InterPro" id="IPR011251">
    <property type="entry name" value="Luciferase-like_dom"/>
</dbReference>
<name>A0ABQ3ZZS4_9ACTN</name>
<gene>
    <name evidence="6" type="ORF">Ahu01nite_072170</name>
</gene>
<sequence>MRIGINLPHYGALTGPGDITEVSRAVEAMGYDSLWTGDRLLSPVDPSDRYPGGDGTMPAEMDVYLDPLTALTFAAASTTRLRLGTSTLNAPWYPPVLLARTLTTLDVLSEGRLDVGLGLGWLRDEYTAAGVPWSERGERLDEILDLLDTIWGGDVVAHEGARYRVPESSIRPKPVQRPRPPILLGGFTEPALSRVARRADGWLAVGMPLPYLHGLWEKIKNEADGYGREPGSLRMVQRLNPRLTAAPVDPAQVPARGTLDQIAAYALKAQADEVFIDLTLTVRTRSEMLGIAGEFLELMRAG</sequence>
<keyword evidence="3" id="KW-0560">Oxidoreductase</keyword>
<reference evidence="6 7" key="1">
    <citation type="submission" date="2021-01" db="EMBL/GenBank/DDBJ databases">
        <title>Whole genome shotgun sequence of Actinoplanes humidus NBRC 14915.</title>
        <authorList>
            <person name="Komaki H."/>
            <person name="Tamura T."/>
        </authorList>
    </citation>
    <scope>NUCLEOTIDE SEQUENCE [LARGE SCALE GENOMIC DNA]</scope>
    <source>
        <strain evidence="6 7">NBRC 14915</strain>
    </source>
</reference>
<dbReference type="PANTHER" id="PTHR42847:SF4">
    <property type="entry name" value="ALKANESULFONATE MONOOXYGENASE-RELATED"/>
    <property type="match status" value="1"/>
</dbReference>
<dbReference type="Pfam" id="PF00296">
    <property type="entry name" value="Bac_luciferase"/>
    <property type="match status" value="1"/>
</dbReference>
<keyword evidence="7" id="KW-1185">Reference proteome</keyword>
<evidence type="ECO:0000313" key="7">
    <source>
        <dbReference type="Proteomes" id="UP000603200"/>
    </source>
</evidence>
<evidence type="ECO:0000256" key="1">
    <source>
        <dbReference type="ARBA" id="ARBA00022630"/>
    </source>
</evidence>
<dbReference type="InterPro" id="IPR036661">
    <property type="entry name" value="Luciferase-like_sf"/>
</dbReference>
<protein>
    <submittedName>
        <fullName evidence="6">LLM class F420-dependent oxidoreductase</fullName>
    </submittedName>
</protein>
<evidence type="ECO:0000313" key="6">
    <source>
        <dbReference type="EMBL" id="GIE24115.1"/>
    </source>
</evidence>
<proteinExistence type="predicted"/>
<dbReference type="PANTHER" id="PTHR42847">
    <property type="entry name" value="ALKANESULFONATE MONOOXYGENASE"/>
    <property type="match status" value="1"/>
</dbReference>
<feature type="domain" description="Luciferase-like" evidence="5">
    <location>
        <begin position="15"/>
        <end position="239"/>
    </location>
</feature>
<dbReference type="InterPro" id="IPR050172">
    <property type="entry name" value="SsuD_RutA_monooxygenase"/>
</dbReference>